<comment type="caution">
    <text evidence="11">The sequence shown here is derived from an EMBL/GenBank/DDBJ whole genome shotgun (WGS) entry which is preliminary data.</text>
</comment>
<keyword evidence="6" id="KW-0498">Mitosis</keyword>
<dbReference type="GO" id="GO:0005819">
    <property type="term" value="C:spindle"/>
    <property type="evidence" value="ECO:0007669"/>
    <property type="project" value="UniProtKB-SubCell"/>
</dbReference>
<dbReference type="GO" id="GO:0070652">
    <property type="term" value="C:HAUS complex"/>
    <property type="evidence" value="ECO:0007669"/>
    <property type="project" value="InterPro"/>
</dbReference>
<evidence type="ECO:0000313" key="11">
    <source>
        <dbReference type="EMBL" id="KAJ4485276.1"/>
    </source>
</evidence>
<dbReference type="OrthoDB" id="5372507at2759"/>
<keyword evidence="4" id="KW-0132">Cell division</keyword>
<dbReference type="GO" id="GO:0005829">
    <property type="term" value="C:cytosol"/>
    <property type="evidence" value="ECO:0007669"/>
    <property type="project" value="TreeGrafter"/>
</dbReference>
<keyword evidence="5" id="KW-0493">Microtubule</keyword>
<feature type="region of interest" description="Disordered" evidence="10">
    <location>
        <begin position="98"/>
        <end position="120"/>
    </location>
</feature>
<dbReference type="PANTHER" id="PTHR31570">
    <property type="entry name" value="HAUS AUGMIN-LIKE COMPLEX SUBUNIT 1"/>
    <property type="match status" value="1"/>
</dbReference>
<reference evidence="11" key="1">
    <citation type="submission" date="2022-08" db="EMBL/GenBank/DDBJ databases">
        <title>A Global Phylogenomic Analysis of the Shiitake Genus Lentinula.</title>
        <authorList>
            <consortium name="DOE Joint Genome Institute"/>
            <person name="Sierra-Patev S."/>
            <person name="Min B."/>
            <person name="Naranjo-Ortiz M."/>
            <person name="Looney B."/>
            <person name="Konkel Z."/>
            <person name="Slot J.C."/>
            <person name="Sakamoto Y."/>
            <person name="Steenwyk J.L."/>
            <person name="Rokas A."/>
            <person name="Carro J."/>
            <person name="Camarero S."/>
            <person name="Ferreira P."/>
            <person name="Molpeceres G."/>
            <person name="Ruiz-Duenas F.J."/>
            <person name="Serrano A."/>
            <person name="Henrissat B."/>
            <person name="Drula E."/>
            <person name="Hughes K.W."/>
            <person name="Mata J.L."/>
            <person name="Ishikawa N.K."/>
            <person name="Vargas-Isla R."/>
            <person name="Ushijima S."/>
            <person name="Smith C.A."/>
            <person name="Ahrendt S."/>
            <person name="Andreopoulos W."/>
            <person name="He G."/>
            <person name="Labutti K."/>
            <person name="Lipzen A."/>
            <person name="Ng V."/>
            <person name="Riley R."/>
            <person name="Sandor L."/>
            <person name="Barry K."/>
            <person name="Martinez A.T."/>
            <person name="Xiao Y."/>
            <person name="Gibbons J.G."/>
            <person name="Terashima K."/>
            <person name="Grigoriev I.V."/>
            <person name="Hibbett D.S."/>
        </authorList>
    </citation>
    <scope>NUCLEOTIDE SEQUENCE</scope>
    <source>
        <strain evidence="11">JLM2183</strain>
    </source>
</reference>
<evidence type="ECO:0000256" key="1">
    <source>
        <dbReference type="ARBA" id="ARBA00004186"/>
    </source>
</evidence>
<name>A0A9W9AL82_9AGAR</name>
<keyword evidence="7" id="KW-0175">Coiled coil</keyword>
<evidence type="ECO:0000256" key="2">
    <source>
        <dbReference type="ARBA" id="ARBA00005479"/>
    </source>
</evidence>
<comment type="subcellular location">
    <subcellularLocation>
        <location evidence="1">Cytoplasm</location>
        <location evidence="1">Cytoskeleton</location>
        <location evidence="1">Spindle</location>
    </subcellularLocation>
</comment>
<dbReference type="Pfam" id="PF25762">
    <property type="entry name" value="HAUS1"/>
    <property type="match status" value="1"/>
</dbReference>
<dbReference type="InterPro" id="IPR026243">
    <property type="entry name" value="HAUS1"/>
</dbReference>
<keyword evidence="12" id="KW-1185">Reference proteome</keyword>
<evidence type="ECO:0000256" key="7">
    <source>
        <dbReference type="ARBA" id="ARBA00023054"/>
    </source>
</evidence>
<evidence type="ECO:0000256" key="4">
    <source>
        <dbReference type="ARBA" id="ARBA00022618"/>
    </source>
</evidence>
<sequence length="232" mass="26235">MPTGLVQEDHTEDDLQALQGIHLSPVLESRFQLLAQTAEALGLNEPTVISFDQSIARLHARRLNLKLSLNRATYVEEELRIHLARLEAELALLRKWSSMPSEGEPAPETTSGTETETVETLERRRQLIISKAREYQAQLAHLNASNALPDITISDLTSLQEQNKEREKEIRKKRKKVDAFRGLPANPELARLDLLQATKNLKDLTRIREGLLGRMVDDEKRPGPSNFFCALS</sequence>
<evidence type="ECO:0000313" key="12">
    <source>
        <dbReference type="Proteomes" id="UP001150266"/>
    </source>
</evidence>
<keyword evidence="8" id="KW-0206">Cytoskeleton</keyword>
<dbReference type="GO" id="GO:0051225">
    <property type="term" value="P:spindle assembly"/>
    <property type="evidence" value="ECO:0007669"/>
    <property type="project" value="InterPro"/>
</dbReference>
<evidence type="ECO:0000256" key="10">
    <source>
        <dbReference type="SAM" id="MobiDB-lite"/>
    </source>
</evidence>
<dbReference type="EMBL" id="JAOTPV010000003">
    <property type="protein sequence ID" value="KAJ4485276.1"/>
    <property type="molecule type" value="Genomic_DNA"/>
</dbReference>
<organism evidence="11 12">
    <name type="scientific">Lentinula aciculospora</name>
    <dbReference type="NCBI Taxonomy" id="153920"/>
    <lineage>
        <taxon>Eukaryota</taxon>
        <taxon>Fungi</taxon>
        <taxon>Dikarya</taxon>
        <taxon>Basidiomycota</taxon>
        <taxon>Agaricomycotina</taxon>
        <taxon>Agaricomycetes</taxon>
        <taxon>Agaricomycetidae</taxon>
        <taxon>Agaricales</taxon>
        <taxon>Marasmiineae</taxon>
        <taxon>Omphalotaceae</taxon>
        <taxon>Lentinula</taxon>
    </lineage>
</organism>
<dbReference type="GO" id="GO:0005874">
    <property type="term" value="C:microtubule"/>
    <property type="evidence" value="ECO:0007669"/>
    <property type="project" value="UniProtKB-KW"/>
</dbReference>
<proteinExistence type="inferred from homology"/>
<evidence type="ECO:0000256" key="3">
    <source>
        <dbReference type="ARBA" id="ARBA00022490"/>
    </source>
</evidence>
<evidence type="ECO:0000256" key="9">
    <source>
        <dbReference type="ARBA" id="ARBA00023306"/>
    </source>
</evidence>
<dbReference type="AlphaFoldDB" id="A0A9W9AL82"/>
<protein>
    <submittedName>
        <fullName evidence="11">Uncharacterized protein</fullName>
    </submittedName>
</protein>
<comment type="similarity">
    <text evidence="2">Belongs to the HAUS1 family.</text>
</comment>
<keyword evidence="3" id="KW-0963">Cytoplasm</keyword>
<evidence type="ECO:0000256" key="6">
    <source>
        <dbReference type="ARBA" id="ARBA00022776"/>
    </source>
</evidence>
<accession>A0A9W9AL82</accession>
<dbReference type="GO" id="GO:0051301">
    <property type="term" value="P:cell division"/>
    <property type="evidence" value="ECO:0007669"/>
    <property type="project" value="UniProtKB-KW"/>
</dbReference>
<feature type="compositionally biased region" description="Low complexity" evidence="10">
    <location>
        <begin position="102"/>
        <end position="115"/>
    </location>
</feature>
<dbReference type="PANTHER" id="PTHR31570:SF1">
    <property type="entry name" value="HAUS AUGMIN-LIKE COMPLEX SUBUNIT 1"/>
    <property type="match status" value="1"/>
</dbReference>
<evidence type="ECO:0000256" key="5">
    <source>
        <dbReference type="ARBA" id="ARBA00022701"/>
    </source>
</evidence>
<dbReference type="Proteomes" id="UP001150266">
    <property type="component" value="Unassembled WGS sequence"/>
</dbReference>
<keyword evidence="9" id="KW-0131">Cell cycle</keyword>
<evidence type="ECO:0000256" key="8">
    <source>
        <dbReference type="ARBA" id="ARBA00023212"/>
    </source>
</evidence>
<gene>
    <name evidence="11" type="ORF">J3R30DRAFT_3438425</name>
</gene>